<sequence length="122" mass="12486">MAAREANSGEDTPTTAAPDRTPEHGRSATRDRGRSRAPASRTPGRGTAHQGVRRGAARESGGGCERKGAERGGTRHRGTRRCAAREGGNGHGCKGTERQDAGDGDAGRCTPRGAARRGGNGG</sequence>
<dbReference type="AlphaFoldDB" id="W7J079"/>
<dbReference type="EMBL" id="AYXG01000082">
    <property type="protein sequence ID" value="EWC62291.1"/>
    <property type="molecule type" value="Genomic_DNA"/>
</dbReference>
<accession>W7J079</accession>
<organism evidence="2 3">
    <name type="scientific">Actinokineospora spheciospongiae</name>
    <dbReference type="NCBI Taxonomy" id="909613"/>
    <lineage>
        <taxon>Bacteria</taxon>
        <taxon>Bacillati</taxon>
        <taxon>Actinomycetota</taxon>
        <taxon>Actinomycetes</taxon>
        <taxon>Pseudonocardiales</taxon>
        <taxon>Pseudonocardiaceae</taxon>
        <taxon>Actinokineospora</taxon>
    </lineage>
</organism>
<feature type="compositionally biased region" description="Basic and acidic residues" evidence="1">
    <location>
        <begin position="64"/>
        <end position="73"/>
    </location>
</feature>
<evidence type="ECO:0000313" key="2">
    <source>
        <dbReference type="EMBL" id="EWC62291.1"/>
    </source>
</evidence>
<gene>
    <name evidence="2" type="ORF">UO65_2411</name>
</gene>
<reference evidence="2 3" key="1">
    <citation type="journal article" date="2014" name="Genome Announc.">
        <title>Draft Genome Sequence of the Antitrypanosomally Active Sponge-Associated Bacterium Actinokineospora sp. Strain EG49.</title>
        <authorList>
            <person name="Harjes J."/>
            <person name="Ryu T."/>
            <person name="Abdelmohsen U.R."/>
            <person name="Moitinho-Silva L."/>
            <person name="Horn H."/>
            <person name="Ravasi T."/>
            <person name="Hentschel U."/>
        </authorList>
    </citation>
    <scope>NUCLEOTIDE SEQUENCE [LARGE SCALE GENOMIC DNA]</scope>
    <source>
        <strain evidence="2 3">EG49</strain>
    </source>
</reference>
<comment type="caution">
    <text evidence="2">The sequence shown here is derived from an EMBL/GenBank/DDBJ whole genome shotgun (WGS) entry which is preliminary data.</text>
</comment>
<name>W7J079_9PSEU</name>
<protein>
    <submittedName>
        <fullName evidence="2">Uncharacterized protein</fullName>
    </submittedName>
</protein>
<evidence type="ECO:0000256" key="1">
    <source>
        <dbReference type="SAM" id="MobiDB-lite"/>
    </source>
</evidence>
<keyword evidence="3" id="KW-1185">Reference proteome</keyword>
<evidence type="ECO:0000313" key="3">
    <source>
        <dbReference type="Proteomes" id="UP000019277"/>
    </source>
</evidence>
<feature type="region of interest" description="Disordered" evidence="1">
    <location>
        <begin position="1"/>
        <end position="122"/>
    </location>
</feature>
<dbReference type="Proteomes" id="UP000019277">
    <property type="component" value="Unassembled WGS sequence"/>
</dbReference>
<feature type="compositionally biased region" description="Basic and acidic residues" evidence="1">
    <location>
        <begin position="20"/>
        <end position="34"/>
    </location>
</feature>
<dbReference type="STRING" id="909613.UO65_2411"/>
<proteinExistence type="predicted"/>